<dbReference type="Proteomes" id="UP000283895">
    <property type="component" value="Unassembled WGS sequence"/>
</dbReference>
<sequence length="61" mass="6570">MRVVSSQSFPNLLWFGGLETGSSPSLSHMVDVQATHLAHILGEAKKRDATMVEESVDGEEG</sequence>
<evidence type="ECO:0000313" key="1">
    <source>
        <dbReference type="EMBL" id="ROV94040.1"/>
    </source>
</evidence>
<proteinExistence type="predicted"/>
<name>A0A423VSQ8_9PEZI</name>
<protein>
    <submittedName>
        <fullName evidence="1">Uncharacterized protein</fullName>
    </submittedName>
</protein>
<organism evidence="1 2">
    <name type="scientific">Cytospora schulzeri</name>
    <dbReference type="NCBI Taxonomy" id="448051"/>
    <lineage>
        <taxon>Eukaryota</taxon>
        <taxon>Fungi</taxon>
        <taxon>Dikarya</taxon>
        <taxon>Ascomycota</taxon>
        <taxon>Pezizomycotina</taxon>
        <taxon>Sordariomycetes</taxon>
        <taxon>Sordariomycetidae</taxon>
        <taxon>Diaporthales</taxon>
        <taxon>Cytosporaceae</taxon>
        <taxon>Cytospora</taxon>
    </lineage>
</organism>
<dbReference type="AlphaFoldDB" id="A0A423VSQ8"/>
<reference evidence="1 2" key="1">
    <citation type="submission" date="2015-09" db="EMBL/GenBank/DDBJ databases">
        <title>Host preference determinants of Valsa canker pathogens revealed by comparative genomics.</title>
        <authorList>
            <person name="Yin Z."/>
            <person name="Huang L."/>
        </authorList>
    </citation>
    <scope>NUCLEOTIDE SEQUENCE [LARGE SCALE GENOMIC DNA]</scope>
    <source>
        <strain evidence="1 2">03-1</strain>
    </source>
</reference>
<accession>A0A423VSQ8</accession>
<dbReference type="EMBL" id="LKEA01000042">
    <property type="protein sequence ID" value="ROV94040.1"/>
    <property type="molecule type" value="Genomic_DNA"/>
</dbReference>
<gene>
    <name evidence="1" type="ORF">VMCG_08270</name>
</gene>
<dbReference type="STRING" id="356882.A0A423VSQ8"/>
<evidence type="ECO:0000313" key="2">
    <source>
        <dbReference type="Proteomes" id="UP000283895"/>
    </source>
</evidence>
<comment type="caution">
    <text evidence="1">The sequence shown here is derived from an EMBL/GenBank/DDBJ whole genome shotgun (WGS) entry which is preliminary data.</text>
</comment>
<keyword evidence="2" id="KW-1185">Reference proteome</keyword>